<protein>
    <submittedName>
        <fullName evidence="7">Methyltransferase domain-containing protein</fullName>
    </submittedName>
</protein>
<proteinExistence type="inferred from homology"/>
<comment type="caution">
    <text evidence="7">The sequence shown here is derived from an EMBL/GenBank/DDBJ whole genome shotgun (WGS) entry which is preliminary data.</text>
</comment>
<sequence length="390" mass="43851">MLGRLVRDGDLAVTWPDGVTNTYGDGTGTRVHLKITDPGLLSRLMRNPELALGEGYMEGGLTIEDDDLTGFLRLIARNARDNGSGRFSAAAAAARTGLRRIAQHNPLSVAKRNVEVHYDLPTELYDLFLDANLQYTCGYFRDPDMDIDQAQVAKMDHIGKKLMIEPGMRVLDIGSGWGGLSIHLARTFGAQVTGVTLSKEQLAEAEKRAEAAGVADKVTFRLEDYRDLDETFDRVVVVGMMEHVGQPQYPVFLNQIARVLDPKGIALVHTIGRTTPPGQTSPFIHKYIFPGGYIPALSEVMTEVEKTDLLPTDIEVWRDHYIRTLQAWKDKFEANVDAVREMFDERFVRMWRYYLTASEMSFAELGLVIFQIQMAHDQHAVPTNREYLYP</sequence>
<dbReference type="GO" id="GO:0008168">
    <property type="term" value="F:methyltransferase activity"/>
    <property type="evidence" value="ECO:0007669"/>
    <property type="project" value="UniProtKB-KW"/>
</dbReference>
<comment type="similarity">
    <text evidence="1">Belongs to the CFA/CMAS family.</text>
</comment>
<reference evidence="7 8" key="1">
    <citation type="submission" date="2019-12" db="EMBL/GenBank/DDBJ databases">
        <title>Maritimibacter sp. nov. sp. isolated from sea sand.</title>
        <authorList>
            <person name="Kim J."/>
            <person name="Jeong S.E."/>
            <person name="Jung H.S."/>
            <person name="Jeon C.O."/>
        </authorList>
    </citation>
    <scope>NUCLEOTIDE SEQUENCE [LARGE SCALE GENOMIC DNA]</scope>
    <source>
        <strain evidence="7 8">DP07</strain>
    </source>
</reference>
<keyword evidence="8" id="KW-1185">Reference proteome</keyword>
<keyword evidence="3 7" id="KW-0808">Transferase</keyword>
<feature type="domain" description="DUF7884" evidence="6">
    <location>
        <begin position="10"/>
        <end position="65"/>
    </location>
</feature>
<evidence type="ECO:0000313" key="7">
    <source>
        <dbReference type="EMBL" id="MZR12326.1"/>
    </source>
</evidence>
<dbReference type="InterPro" id="IPR057206">
    <property type="entry name" value="DUF7884"/>
</dbReference>
<dbReference type="Pfam" id="PF25371">
    <property type="entry name" value="DUF7884"/>
    <property type="match status" value="1"/>
</dbReference>
<evidence type="ECO:0000256" key="4">
    <source>
        <dbReference type="ARBA" id="ARBA00022691"/>
    </source>
</evidence>
<dbReference type="Pfam" id="PF02353">
    <property type="entry name" value="CMAS"/>
    <property type="match status" value="1"/>
</dbReference>
<keyword evidence="2 7" id="KW-0489">Methyltransferase</keyword>
<dbReference type="InterPro" id="IPR003333">
    <property type="entry name" value="CMAS"/>
</dbReference>
<evidence type="ECO:0000313" key="8">
    <source>
        <dbReference type="Proteomes" id="UP000467322"/>
    </source>
</evidence>
<dbReference type="AlphaFoldDB" id="A0A845LY91"/>
<evidence type="ECO:0000259" key="6">
    <source>
        <dbReference type="Pfam" id="PF25371"/>
    </source>
</evidence>
<keyword evidence="5" id="KW-0443">Lipid metabolism</keyword>
<dbReference type="InterPro" id="IPR029063">
    <property type="entry name" value="SAM-dependent_MTases_sf"/>
</dbReference>
<name>A0A845LY91_9RHOB</name>
<dbReference type="EMBL" id="WTUX01000010">
    <property type="protein sequence ID" value="MZR12326.1"/>
    <property type="molecule type" value="Genomic_DNA"/>
</dbReference>
<accession>A0A845LY91</accession>
<evidence type="ECO:0000256" key="1">
    <source>
        <dbReference type="ARBA" id="ARBA00010815"/>
    </source>
</evidence>
<dbReference type="GO" id="GO:0008610">
    <property type="term" value="P:lipid biosynthetic process"/>
    <property type="evidence" value="ECO:0007669"/>
    <property type="project" value="InterPro"/>
</dbReference>
<evidence type="ECO:0000256" key="5">
    <source>
        <dbReference type="ARBA" id="ARBA00023098"/>
    </source>
</evidence>
<dbReference type="Gene3D" id="3.40.50.150">
    <property type="entry name" value="Vaccinia Virus protein VP39"/>
    <property type="match status" value="1"/>
</dbReference>
<dbReference type="PANTHER" id="PTHR43667:SF1">
    <property type="entry name" value="CYCLOPROPANE-FATTY-ACYL-PHOSPHOLIPID SYNTHASE"/>
    <property type="match status" value="1"/>
</dbReference>
<gene>
    <name evidence="7" type="ORF">GQE99_04780</name>
</gene>
<organism evidence="7 8">
    <name type="scientific">Maritimibacter harenae</name>
    <dbReference type="NCBI Taxonomy" id="2606218"/>
    <lineage>
        <taxon>Bacteria</taxon>
        <taxon>Pseudomonadati</taxon>
        <taxon>Pseudomonadota</taxon>
        <taxon>Alphaproteobacteria</taxon>
        <taxon>Rhodobacterales</taxon>
        <taxon>Roseobacteraceae</taxon>
        <taxon>Maritimibacter</taxon>
    </lineage>
</organism>
<dbReference type="SUPFAM" id="SSF53335">
    <property type="entry name" value="S-adenosyl-L-methionine-dependent methyltransferases"/>
    <property type="match status" value="1"/>
</dbReference>
<evidence type="ECO:0000256" key="2">
    <source>
        <dbReference type="ARBA" id="ARBA00022603"/>
    </source>
</evidence>
<keyword evidence="4" id="KW-0949">S-adenosyl-L-methionine</keyword>
<dbReference type="GO" id="GO:0032259">
    <property type="term" value="P:methylation"/>
    <property type="evidence" value="ECO:0007669"/>
    <property type="project" value="UniProtKB-KW"/>
</dbReference>
<dbReference type="PIRSF" id="PIRSF003085">
    <property type="entry name" value="CMAS"/>
    <property type="match status" value="1"/>
</dbReference>
<dbReference type="InterPro" id="IPR050723">
    <property type="entry name" value="CFA/CMAS"/>
</dbReference>
<dbReference type="CDD" id="cd02440">
    <property type="entry name" value="AdoMet_MTases"/>
    <property type="match status" value="1"/>
</dbReference>
<evidence type="ECO:0000256" key="3">
    <source>
        <dbReference type="ARBA" id="ARBA00022679"/>
    </source>
</evidence>
<dbReference type="Proteomes" id="UP000467322">
    <property type="component" value="Unassembled WGS sequence"/>
</dbReference>
<dbReference type="PANTHER" id="PTHR43667">
    <property type="entry name" value="CYCLOPROPANE-FATTY-ACYL-PHOSPHOLIPID SYNTHASE"/>
    <property type="match status" value="1"/>
</dbReference>